<dbReference type="STRING" id="33968.BMS77_02580"/>
<dbReference type="Proteomes" id="UP000192288">
    <property type="component" value="Unassembled WGS sequence"/>
</dbReference>
<dbReference type="RefSeq" id="WP_004915196.1">
    <property type="nucleotide sequence ID" value="NZ_MPLS01000002.1"/>
</dbReference>
<dbReference type="AlphaFoldDB" id="A0A1X0VFZ5"/>
<gene>
    <name evidence="1" type="ORF">BMR96_01045</name>
</gene>
<proteinExistence type="predicted"/>
<evidence type="ECO:0000313" key="2">
    <source>
        <dbReference type="Proteomes" id="UP000192288"/>
    </source>
</evidence>
<evidence type="ECO:0000313" key="1">
    <source>
        <dbReference type="EMBL" id="ORI98623.1"/>
    </source>
</evidence>
<name>A0A1X0VFZ5_LEUPS</name>
<sequence length="77" mass="8846">MLMFIQKNHKSDKYYTLATDDGNISYAVLGQYLGPQLLTEFEQTFANYLVNETGIVMFDIKENDLDEVITNLAKYAL</sequence>
<protein>
    <submittedName>
        <fullName evidence="1">Uncharacterized protein</fullName>
    </submittedName>
</protein>
<comment type="caution">
    <text evidence="1">The sequence shown here is derived from an EMBL/GenBank/DDBJ whole genome shotgun (WGS) entry which is preliminary data.</text>
</comment>
<organism evidence="1 2">
    <name type="scientific">Leuconostoc pseudomesenteroides</name>
    <dbReference type="NCBI Taxonomy" id="33968"/>
    <lineage>
        <taxon>Bacteria</taxon>
        <taxon>Bacillati</taxon>
        <taxon>Bacillota</taxon>
        <taxon>Bacilli</taxon>
        <taxon>Lactobacillales</taxon>
        <taxon>Lactobacillaceae</taxon>
        <taxon>Leuconostoc</taxon>
    </lineage>
</organism>
<reference evidence="1 2" key="1">
    <citation type="journal article" date="2017" name="Front. Microbiol.">
        <title>Genomic Characterization of Dairy Associated Leuconostoc Species and Diversity of Leuconostocs in Undefined Mixed Mesophilic Starter Cultures.</title>
        <authorList>
            <person name="Frantzen C.A."/>
            <person name="Kot W."/>
            <person name="Pedersen T.B."/>
            <person name="Ardo Y.M."/>
            <person name="Broadbent J.R."/>
            <person name="Neve H."/>
            <person name="Hansen L.H."/>
            <person name="Dal Bello F."/>
            <person name="Ostlie H.M."/>
            <person name="Kleppen H.P."/>
            <person name="Vogensen F.K."/>
            <person name="Holo H."/>
        </authorList>
    </citation>
    <scope>NUCLEOTIDE SEQUENCE [LARGE SCALE GENOMIC DNA]</scope>
    <source>
        <strain evidence="1 2">LMGCF08</strain>
    </source>
</reference>
<dbReference type="EMBL" id="MPLS01000002">
    <property type="protein sequence ID" value="ORI98623.1"/>
    <property type="molecule type" value="Genomic_DNA"/>
</dbReference>
<accession>A0A1X0VFZ5</accession>